<proteinExistence type="predicted"/>
<keyword evidence="1" id="KW-0472">Membrane</keyword>
<feature type="transmembrane region" description="Helical" evidence="1">
    <location>
        <begin position="78"/>
        <end position="99"/>
    </location>
</feature>
<feature type="transmembrane region" description="Helical" evidence="1">
    <location>
        <begin position="12"/>
        <end position="34"/>
    </location>
</feature>
<dbReference type="OrthoDB" id="204671at2157"/>
<sequence>MMLPSHVFSGMILALPLVVVAPEFATVGLVAGFLGGLFPDLDLYAGHRKTLHYPVYYSVLAAGAVLVALLVPSPTTIAVTFFLLGAAVHCVADIFGGGLELRPWEGTSERAVYDHFHGRWIPPRRVIRYDGALEDLLLSTVLAVPLFVLVDGPLRFVVIGTLLVGCTYTVLRRRLATVATVLVRFLPAAVVPYLPSRYVVDDRVR</sequence>
<dbReference type="GO" id="GO:0016787">
    <property type="term" value="F:hydrolase activity"/>
    <property type="evidence" value="ECO:0007669"/>
    <property type="project" value="UniProtKB-KW"/>
</dbReference>
<feature type="transmembrane region" description="Helical" evidence="1">
    <location>
        <begin position="136"/>
        <end position="163"/>
    </location>
</feature>
<name>A0A6B0VQV5_9EURY</name>
<comment type="caution">
    <text evidence="2">The sequence shown here is derived from an EMBL/GenBank/DDBJ whole genome shotgun (WGS) entry which is preliminary data.</text>
</comment>
<keyword evidence="1" id="KW-1133">Transmembrane helix</keyword>
<evidence type="ECO:0000313" key="2">
    <source>
        <dbReference type="EMBL" id="MXV63447.1"/>
    </source>
</evidence>
<accession>A0A6B0VQV5</accession>
<keyword evidence="2" id="KW-0378">Hydrolase</keyword>
<keyword evidence="3" id="KW-1185">Reference proteome</keyword>
<protein>
    <submittedName>
        <fullName evidence="2">Metal-dependent hydrolase</fullName>
    </submittedName>
</protein>
<feature type="transmembrane region" description="Helical" evidence="1">
    <location>
        <begin position="54"/>
        <end position="71"/>
    </location>
</feature>
<dbReference type="AlphaFoldDB" id="A0A6B0VQV5"/>
<keyword evidence="1" id="KW-0812">Transmembrane</keyword>
<reference evidence="2 3" key="1">
    <citation type="submission" date="2020-01" db="EMBL/GenBank/DDBJ databases">
        <title>Natronorubrum sp. JWXQ-INN 674 isolated from Inner Mongolia Autonomous Region of China.</title>
        <authorList>
            <person name="Xue Q."/>
        </authorList>
    </citation>
    <scope>NUCLEOTIDE SEQUENCE [LARGE SCALE GENOMIC DNA]</scope>
    <source>
        <strain evidence="2 3">JWXQ-INN-674</strain>
    </source>
</reference>
<evidence type="ECO:0000256" key="1">
    <source>
        <dbReference type="SAM" id="Phobius"/>
    </source>
</evidence>
<gene>
    <name evidence="2" type="ORF">GS429_15555</name>
</gene>
<dbReference type="EMBL" id="WUYX01000051">
    <property type="protein sequence ID" value="MXV63447.1"/>
    <property type="molecule type" value="Genomic_DNA"/>
</dbReference>
<dbReference type="RefSeq" id="WP_160066264.1">
    <property type="nucleotide sequence ID" value="NZ_WUYX01000051.1"/>
</dbReference>
<evidence type="ECO:0000313" key="3">
    <source>
        <dbReference type="Proteomes" id="UP000434101"/>
    </source>
</evidence>
<organism evidence="2 3">
    <name type="scientific">Natronorubrum halalkaliphilum</name>
    <dbReference type="NCBI Taxonomy" id="2691917"/>
    <lineage>
        <taxon>Archaea</taxon>
        <taxon>Methanobacteriati</taxon>
        <taxon>Methanobacteriota</taxon>
        <taxon>Stenosarchaea group</taxon>
        <taxon>Halobacteria</taxon>
        <taxon>Halobacteriales</taxon>
        <taxon>Natrialbaceae</taxon>
        <taxon>Natronorubrum</taxon>
    </lineage>
</organism>
<dbReference type="Proteomes" id="UP000434101">
    <property type="component" value="Unassembled WGS sequence"/>
</dbReference>